<evidence type="ECO:0000313" key="3">
    <source>
        <dbReference type="Proteomes" id="UP000265515"/>
    </source>
</evidence>
<evidence type="ECO:0000256" key="1">
    <source>
        <dbReference type="SAM" id="MobiDB-lite"/>
    </source>
</evidence>
<dbReference type="AlphaFoldDB" id="A0A388K0G4"/>
<dbReference type="InterPro" id="IPR011044">
    <property type="entry name" value="Quino_amine_DH_bsu"/>
</dbReference>
<dbReference type="EMBL" id="BFEA01000040">
    <property type="protein sequence ID" value="GBG63539.1"/>
    <property type="molecule type" value="Genomic_DNA"/>
</dbReference>
<feature type="region of interest" description="Disordered" evidence="1">
    <location>
        <begin position="537"/>
        <end position="558"/>
    </location>
</feature>
<feature type="compositionally biased region" description="Basic and acidic residues" evidence="1">
    <location>
        <begin position="618"/>
        <end position="633"/>
    </location>
</feature>
<organism evidence="2 3">
    <name type="scientific">Chara braunii</name>
    <name type="common">Braun's stonewort</name>
    <dbReference type="NCBI Taxonomy" id="69332"/>
    <lineage>
        <taxon>Eukaryota</taxon>
        <taxon>Viridiplantae</taxon>
        <taxon>Streptophyta</taxon>
        <taxon>Charophyceae</taxon>
        <taxon>Charales</taxon>
        <taxon>Characeae</taxon>
        <taxon>Chara</taxon>
    </lineage>
</organism>
<feature type="region of interest" description="Disordered" evidence="1">
    <location>
        <begin position="59"/>
        <end position="125"/>
    </location>
</feature>
<sequence>MSLVSRLLLRRQKGLQGLLFKGRHVALSCSPLSRLPRHLSRPDVSAGIAAPEHDIIIEERAPSSSSSSSTSSSSSLSSLLSLSDRDRDWRSMARDRSNRDRNIGTSIGAGRKSGSAEWGVLPSREGRHTLGSSCSRLINHTMTMRVGGGMLTWRSDRNLQQQHMMMMTSRYGSRSMARAAARKIQEDDEEDVRPDLSPALRQALDPDAPLADGHVLSRFDRVPNLQVVGVQQVSGSNPQPYLSRLRRILLKQYVPFPILVEAAVKSKGAARKGGDAPILCNSEGYVLRKFSRKELESKDIIPLVESVIEKRNARRERRARKEAERAGLEVEVTHTGQQDTKPFQTRLFQKIVPPEMNNWPETLLSFPGHISADQEGGRLFISDSNNSRIILTNAEGRVLDVADLRSRTLHTIYPPLERLKSSPLHTAVEKMQEWLQSWNAPEYKPAWYKQDKEKDAGGVAETRAEASKWMMFPCDIALTANNKIAVATAGYGSLCMFDFKSGEVKVEEVYEDEEGPLNVHSVLAEMKVSAMMMERRRRELSNQKRSSRGENVPMPPDGHRRPFFFIPYEASFVIAAKPYHDPEFIQGSAADISTRANPADGRVQQQQSEKTEAAAAIKDPRGVTNEGERLNTDVPREKGDLEEERVTGKREAVDIPTYRIRPGRCLVKIDVSVPESATLASPVNGDAVWRQGRGSLVELSMLNGYLKDAQVSMAQNWVDELDARGWSAGALSSKDAMEESNAARNDDKGVGVAVDEPGLISEDEDEYIEEEDDEDEEEEEQEAELTLPEPSPSGLPIYSLLDVSLGTGDVSASYTYNGFG</sequence>
<protein>
    <submittedName>
        <fullName evidence="2">Uncharacterized protein</fullName>
    </submittedName>
</protein>
<dbReference type="Gramene" id="GBG63539">
    <property type="protein sequence ID" value="GBG63539"/>
    <property type="gene ID" value="CBR_g38607"/>
</dbReference>
<dbReference type="OrthoDB" id="273823at2759"/>
<feature type="compositionally biased region" description="Low complexity" evidence="1">
    <location>
        <begin position="63"/>
        <end position="82"/>
    </location>
</feature>
<comment type="caution">
    <text evidence="2">The sequence shown here is derived from an EMBL/GenBank/DDBJ whole genome shotgun (WGS) entry which is preliminary data.</text>
</comment>
<dbReference type="SUPFAM" id="SSF50969">
    <property type="entry name" value="YVTN repeat-like/Quinoprotein amine dehydrogenase"/>
    <property type="match status" value="1"/>
</dbReference>
<dbReference type="Proteomes" id="UP000265515">
    <property type="component" value="Unassembled WGS sequence"/>
</dbReference>
<name>A0A388K0G4_CHABU</name>
<keyword evidence="3" id="KW-1185">Reference proteome</keyword>
<reference evidence="2 3" key="1">
    <citation type="journal article" date="2018" name="Cell">
        <title>The Chara Genome: Secondary Complexity and Implications for Plant Terrestrialization.</title>
        <authorList>
            <person name="Nishiyama T."/>
            <person name="Sakayama H."/>
            <person name="Vries J.D."/>
            <person name="Buschmann H."/>
            <person name="Saint-Marcoux D."/>
            <person name="Ullrich K.K."/>
            <person name="Haas F.B."/>
            <person name="Vanderstraeten L."/>
            <person name="Becker D."/>
            <person name="Lang D."/>
            <person name="Vosolsobe S."/>
            <person name="Rombauts S."/>
            <person name="Wilhelmsson P.K.I."/>
            <person name="Janitza P."/>
            <person name="Kern R."/>
            <person name="Heyl A."/>
            <person name="Rumpler F."/>
            <person name="Villalobos L.I.A.C."/>
            <person name="Clay J.M."/>
            <person name="Skokan R."/>
            <person name="Toyoda A."/>
            <person name="Suzuki Y."/>
            <person name="Kagoshima H."/>
            <person name="Schijlen E."/>
            <person name="Tajeshwar N."/>
            <person name="Catarino B."/>
            <person name="Hetherington A.J."/>
            <person name="Saltykova A."/>
            <person name="Bonnot C."/>
            <person name="Breuninger H."/>
            <person name="Symeonidi A."/>
            <person name="Radhakrishnan G.V."/>
            <person name="Van Nieuwerburgh F."/>
            <person name="Deforce D."/>
            <person name="Chang C."/>
            <person name="Karol K.G."/>
            <person name="Hedrich R."/>
            <person name="Ulvskov P."/>
            <person name="Glockner G."/>
            <person name="Delwiche C.F."/>
            <person name="Petrasek J."/>
            <person name="Van de Peer Y."/>
            <person name="Friml J."/>
            <person name="Beilby M."/>
            <person name="Dolan L."/>
            <person name="Kohara Y."/>
            <person name="Sugano S."/>
            <person name="Fujiyama A."/>
            <person name="Delaux P.-M."/>
            <person name="Quint M."/>
            <person name="TheiBen G."/>
            <person name="Hagemann M."/>
            <person name="Harholt J."/>
            <person name="Dunand C."/>
            <person name="Zachgo S."/>
            <person name="Langdale J."/>
            <person name="Maumus F."/>
            <person name="Straeten D.V.D."/>
            <person name="Gould S.B."/>
            <person name="Rensing S.A."/>
        </authorList>
    </citation>
    <scope>NUCLEOTIDE SEQUENCE [LARGE SCALE GENOMIC DNA]</scope>
    <source>
        <strain evidence="2 3">S276</strain>
    </source>
</reference>
<feature type="compositionally biased region" description="Basic and acidic residues" evidence="1">
    <location>
        <begin position="83"/>
        <end position="102"/>
    </location>
</feature>
<dbReference type="STRING" id="69332.A0A388K0G4"/>
<accession>A0A388K0G4</accession>
<gene>
    <name evidence="2" type="ORF">CBR_g38607</name>
</gene>
<feature type="region of interest" description="Disordered" evidence="1">
    <location>
        <begin position="758"/>
        <end position="795"/>
    </location>
</feature>
<feature type="compositionally biased region" description="Acidic residues" evidence="1">
    <location>
        <begin position="761"/>
        <end position="783"/>
    </location>
</feature>
<proteinExistence type="predicted"/>
<feature type="region of interest" description="Disordered" evidence="1">
    <location>
        <begin position="596"/>
        <end position="633"/>
    </location>
</feature>
<evidence type="ECO:0000313" key="2">
    <source>
        <dbReference type="EMBL" id="GBG63539.1"/>
    </source>
</evidence>